<feature type="region of interest" description="Disordered" evidence="1">
    <location>
        <begin position="67"/>
        <end position="99"/>
    </location>
</feature>
<gene>
    <name evidence="2" type="ORF">Tci_646969</name>
</gene>
<dbReference type="AlphaFoldDB" id="A0A699K7U2"/>
<organism evidence="2">
    <name type="scientific">Tanacetum cinerariifolium</name>
    <name type="common">Dalmatian daisy</name>
    <name type="synonym">Chrysanthemum cinerariifolium</name>
    <dbReference type="NCBI Taxonomy" id="118510"/>
    <lineage>
        <taxon>Eukaryota</taxon>
        <taxon>Viridiplantae</taxon>
        <taxon>Streptophyta</taxon>
        <taxon>Embryophyta</taxon>
        <taxon>Tracheophyta</taxon>
        <taxon>Spermatophyta</taxon>
        <taxon>Magnoliopsida</taxon>
        <taxon>eudicotyledons</taxon>
        <taxon>Gunneridae</taxon>
        <taxon>Pentapetalae</taxon>
        <taxon>asterids</taxon>
        <taxon>campanulids</taxon>
        <taxon>Asterales</taxon>
        <taxon>Asteraceae</taxon>
        <taxon>Asteroideae</taxon>
        <taxon>Anthemideae</taxon>
        <taxon>Anthemidinae</taxon>
        <taxon>Tanacetum</taxon>
    </lineage>
</organism>
<comment type="caution">
    <text evidence="2">The sequence shown here is derived from an EMBL/GenBank/DDBJ whole genome shotgun (WGS) entry which is preliminary data.</text>
</comment>
<sequence length="99" mass="9654">WVDGVEVMRGGSGCLGGVAAAASGNGDGGERVEVVAGVSGVAGAALTVGGGGRRWCSVLVLHVGGSDRSGYGEQFLVSPENSPEKSPAAAGRRLGEKEG</sequence>
<proteinExistence type="predicted"/>
<dbReference type="EMBL" id="BKCJ010480833">
    <property type="protein sequence ID" value="GFA74997.1"/>
    <property type="molecule type" value="Genomic_DNA"/>
</dbReference>
<feature type="non-terminal residue" evidence="2">
    <location>
        <position position="1"/>
    </location>
</feature>
<evidence type="ECO:0000313" key="2">
    <source>
        <dbReference type="EMBL" id="GFA74997.1"/>
    </source>
</evidence>
<name>A0A699K7U2_TANCI</name>
<evidence type="ECO:0000256" key="1">
    <source>
        <dbReference type="SAM" id="MobiDB-lite"/>
    </source>
</evidence>
<feature type="non-terminal residue" evidence="2">
    <location>
        <position position="99"/>
    </location>
</feature>
<reference evidence="2" key="1">
    <citation type="journal article" date="2019" name="Sci. Rep.">
        <title>Draft genome of Tanacetum cinerariifolium, the natural source of mosquito coil.</title>
        <authorList>
            <person name="Yamashiro T."/>
            <person name="Shiraishi A."/>
            <person name="Satake H."/>
            <person name="Nakayama K."/>
        </authorList>
    </citation>
    <scope>NUCLEOTIDE SEQUENCE</scope>
</reference>
<protein>
    <submittedName>
        <fullName evidence="2">Uncharacterized protein</fullName>
    </submittedName>
</protein>
<accession>A0A699K7U2</accession>